<evidence type="ECO:0000313" key="5">
    <source>
        <dbReference type="Proteomes" id="UP000295247"/>
    </source>
</evidence>
<dbReference type="Proteomes" id="UP000295247">
    <property type="component" value="Unassembled WGS sequence"/>
</dbReference>
<dbReference type="GO" id="GO:0016887">
    <property type="term" value="F:ATP hydrolysis activity"/>
    <property type="evidence" value="ECO:0007669"/>
    <property type="project" value="InterPro"/>
</dbReference>
<dbReference type="RefSeq" id="WP_123141318.1">
    <property type="nucleotide sequence ID" value="NZ_NRRH01000023.1"/>
</dbReference>
<dbReference type="Pfam" id="PF00005">
    <property type="entry name" value="ABC_tran"/>
    <property type="match status" value="1"/>
</dbReference>
<dbReference type="Gene3D" id="3.40.50.300">
    <property type="entry name" value="P-loop containing nucleotide triphosphate hydrolases"/>
    <property type="match status" value="1"/>
</dbReference>
<dbReference type="InterPro" id="IPR017871">
    <property type="entry name" value="ABC_transporter-like_CS"/>
</dbReference>
<dbReference type="SUPFAM" id="SSF52540">
    <property type="entry name" value="P-loop containing nucleoside triphosphate hydrolases"/>
    <property type="match status" value="1"/>
</dbReference>
<dbReference type="PANTHER" id="PTHR24220">
    <property type="entry name" value="IMPORT ATP-BINDING PROTEIN"/>
    <property type="match status" value="1"/>
</dbReference>
<evidence type="ECO:0000259" key="3">
    <source>
        <dbReference type="PROSITE" id="PS50893"/>
    </source>
</evidence>
<dbReference type="AlphaFoldDB" id="A0A4R4ALX5"/>
<gene>
    <name evidence="4" type="ORF">EDC29_101581</name>
</gene>
<dbReference type="GO" id="GO:0005886">
    <property type="term" value="C:plasma membrane"/>
    <property type="evidence" value="ECO:0007669"/>
    <property type="project" value="TreeGrafter"/>
</dbReference>
<dbReference type="SMART" id="SM00382">
    <property type="entry name" value="AAA"/>
    <property type="match status" value="1"/>
</dbReference>
<evidence type="ECO:0000256" key="2">
    <source>
        <dbReference type="ARBA" id="ARBA00022840"/>
    </source>
</evidence>
<dbReference type="GO" id="GO:0005524">
    <property type="term" value="F:ATP binding"/>
    <property type="evidence" value="ECO:0007669"/>
    <property type="project" value="UniProtKB-KW"/>
</dbReference>
<dbReference type="GO" id="GO:0022857">
    <property type="term" value="F:transmembrane transporter activity"/>
    <property type="evidence" value="ECO:0007669"/>
    <property type="project" value="TreeGrafter"/>
</dbReference>
<dbReference type="PROSITE" id="PS00211">
    <property type="entry name" value="ABC_TRANSPORTER_1"/>
    <property type="match status" value="1"/>
</dbReference>
<dbReference type="InterPro" id="IPR015854">
    <property type="entry name" value="ABC_transpr_LolD-like"/>
</dbReference>
<dbReference type="PANTHER" id="PTHR24220:SF612">
    <property type="entry name" value="FE(3+) IONS IMPORT ATP-BINDING PROTEIN FBPC"/>
    <property type="match status" value="1"/>
</dbReference>
<proteinExistence type="predicted"/>
<protein>
    <submittedName>
        <fullName evidence="4">Phospholipid/cholesterol/gamma-HCH transport system ATP-binding protein/D-methionine transport system ATP-binding protein</fullName>
    </submittedName>
</protein>
<dbReference type="InterPro" id="IPR003439">
    <property type="entry name" value="ABC_transporter-like_ATP-bd"/>
</dbReference>
<name>A0A4R4ALX5_MARGR</name>
<dbReference type="InterPro" id="IPR003593">
    <property type="entry name" value="AAA+_ATPase"/>
</dbReference>
<reference evidence="4 5" key="1">
    <citation type="submission" date="2019-03" db="EMBL/GenBank/DDBJ databases">
        <title>Genomic Encyclopedia of Type Strains, Phase IV (KMG-IV): sequencing the most valuable type-strain genomes for metagenomic binning, comparative biology and taxonomic classification.</title>
        <authorList>
            <person name="Goeker M."/>
        </authorList>
    </citation>
    <scope>NUCLEOTIDE SEQUENCE [LARGE SCALE GENOMIC DNA]</scope>
    <source>
        <strain evidence="4 5">DSM 203</strain>
    </source>
</reference>
<evidence type="ECO:0000256" key="1">
    <source>
        <dbReference type="ARBA" id="ARBA00022741"/>
    </source>
</evidence>
<evidence type="ECO:0000313" key="4">
    <source>
        <dbReference type="EMBL" id="TCW40164.1"/>
    </source>
</evidence>
<keyword evidence="1" id="KW-0547">Nucleotide-binding</keyword>
<comment type="caution">
    <text evidence="4">The sequence shown here is derived from an EMBL/GenBank/DDBJ whole genome shotgun (WGS) entry which is preliminary data.</text>
</comment>
<organism evidence="4 5">
    <name type="scientific">Marichromatium gracile</name>
    <name type="common">Chromatium gracile</name>
    <dbReference type="NCBI Taxonomy" id="1048"/>
    <lineage>
        <taxon>Bacteria</taxon>
        <taxon>Pseudomonadati</taxon>
        <taxon>Pseudomonadota</taxon>
        <taxon>Gammaproteobacteria</taxon>
        <taxon>Chromatiales</taxon>
        <taxon>Chromatiaceae</taxon>
        <taxon>Marichromatium</taxon>
    </lineage>
</organism>
<feature type="domain" description="ABC transporter" evidence="3">
    <location>
        <begin position="14"/>
        <end position="249"/>
    </location>
</feature>
<sequence>MSTPSPAPTPPPALAIAGLYQHVAGRCALSDLDLTLPAGEWLLICGPNGAGKSLLSRLVLGLDHPSAGTIALFGQDLARLDGGAMRRLRRRLGAVLQGGSLLADRSVLENLLLPLRETPLRRAELARAARLVVTLLQLDGLEHHLPRALSLGQRRRVELARALIHQPDLLVWDGVADGLDPSALGEILEMLDTVRRNRALTLIATDNSPAALITHCEHALVLDHGRAVYAGPSAALRETAAARIELRAALRGWR</sequence>
<dbReference type="EMBL" id="SMDC01000001">
    <property type="protein sequence ID" value="TCW40164.1"/>
    <property type="molecule type" value="Genomic_DNA"/>
</dbReference>
<keyword evidence="2 4" id="KW-0067">ATP-binding</keyword>
<dbReference type="InterPro" id="IPR027417">
    <property type="entry name" value="P-loop_NTPase"/>
</dbReference>
<dbReference type="PROSITE" id="PS50893">
    <property type="entry name" value="ABC_TRANSPORTER_2"/>
    <property type="match status" value="1"/>
</dbReference>
<accession>A0A4R4ALX5</accession>